<dbReference type="Pfam" id="PF02653">
    <property type="entry name" value="BPD_transp_2"/>
    <property type="match status" value="1"/>
</dbReference>
<feature type="transmembrane region" description="Helical" evidence="6">
    <location>
        <begin position="98"/>
        <end position="117"/>
    </location>
</feature>
<feature type="transmembrane region" description="Helical" evidence="6">
    <location>
        <begin position="124"/>
        <end position="140"/>
    </location>
</feature>
<comment type="subcellular location">
    <subcellularLocation>
        <location evidence="1">Cell membrane</location>
        <topology evidence="1">Multi-pass membrane protein</topology>
    </subcellularLocation>
</comment>
<dbReference type="AlphaFoldDB" id="A0A0K1JP59"/>
<dbReference type="KEGG" id="lmoi:VV02_00515"/>
<name>A0A0K1JP59_9MICO</name>
<dbReference type="GO" id="GO:0005886">
    <property type="term" value="C:plasma membrane"/>
    <property type="evidence" value="ECO:0007669"/>
    <property type="project" value="UniProtKB-SubCell"/>
</dbReference>
<feature type="transmembrane region" description="Helical" evidence="6">
    <location>
        <begin position="233"/>
        <end position="253"/>
    </location>
</feature>
<evidence type="ECO:0000256" key="1">
    <source>
        <dbReference type="ARBA" id="ARBA00004651"/>
    </source>
</evidence>
<evidence type="ECO:0000256" key="4">
    <source>
        <dbReference type="ARBA" id="ARBA00022989"/>
    </source>
</evidence>
<feature type="transmembrane region" description="Helical" evidence="6">
    <location>
        <begin position="291"/>
        <end position="310"/>
    </location>
</feature>
<feature type="transmembrane region" description="Helical" evidence="6">
    <location>
        <begin position="316"/>
        <end position="334"/>
    </location>
</feature>
<feature type="transmembrane region" description="Helical" evidence="6">
    <location>
        <begin position="180"/>
        <end position="199"/>
    </location>
</feature>
<feature type="transmembrane region" description="Helical" evidence="6">
    <location>
        <begin position="265"/>
        <end position="284"/>
    </location>
</feature>
<keyword evidence="7" id="KW-0645">Protease</keyword>
<keyword evidence="7" id="KW-0378">Hydrolase</keyword>
<dbReference type="EMBL" id="CP011112">
    <property type="protein sequence ID" value="AKU18504.1"/>
    <property type="molecule type" value="Genomic_DNA"/>
</dbReference>
<evidence type="ECO:0000313" key="7">
    <source>
        <dbReference type="EMBL" id="AKU18504.1"/>
    </source>
</evidence>
<evidence type="ECO:0000256" key="5">
    <source>
        <dbReference type="ARBA" id="ARBA00023136"/>
    </source>
</evidence>
<feature type="transmembrane region" description="Helical" evidence="6">
    <location>
        <begin position="12"/>
        <end position="30"/>
    </location>
</feature>
<protein>
    <submittedName>
        <fullName evidence="7">Serine protease</fullName>
    </submittedName>
</protein>
<proteinExistence type="predicted"/>
<dbReference type="Proteomes" id="UP000066480">
    <property type="component" value="Chromosome"/>
</dbReference>
<evidence type="ECO:0000313" key="8">
    <source>
        <dbReference type="Proteomes" id="UP000066480"/>
    </source>
</evidence>
<dbReference type="PANTHER" id="PTHR32196">
    <property type="entry name" value="ABC TRANSPORTER PERMEASE PROTEIN YPHD-RELATED-RELATED"/>
    <property type="match status" value="1"/>
</dbReference>
<reference evidence="7 8" key="1">
    <citation type="submission" date="2015-03" db="EMBL/GenBank/DDBJ databases">
        <title>Luteipulveratus halotolerans sp. nov., a novel actinobacterium (Dermacoccaceae) from Sarawak, Malaysia.</title>
        <authorList>
            <person name="Juboi H."/>
            <person name="Basik A."/>
            <person name="Shamsul S.S."/>
            <person name="Arnold P."/>
            <person name="Schmitt E.K."/>
            <person name="Sanglier J.-J."/>
            <person name="Yeo T."/>
        </authorList>
    </citation>
    <scope>NUCLEOTIDE SEQUENCE [LARGE SCALE GENOMIC DNA]</scope>
    <source>
        <strain evidence="7 8">MN07-A0370</strain>
    </source>
</reference>
<organism evidence="7 8">
    <name type="scientific">Luteipulveratus mongoliensis</name>
    <dbReference type="NCBI Taxonomy" id="571913"/>
    <lineage>
        <taxon>Bacteria</taxon>
        <taxon>Bacillati</taxon>
        <taxon>Actinomycetota</taxon>
        <taxon>Actinomycetes</taxon>
        <taxon>Micrococcales</taxon>
        <taxon>Dermacoccaceae</taxon>
        <taxon>Luteipulveratus</taxon>
    </lineage>
</organism>
<accession>A0A0K1JP59</accession>
<keyword evidence="2" id="KW-1003">Cell membrane</keyword>
<feature type="transmembrane region" description="Helical" evidence="6">
    <location>
        <begin position="74"/>
        <end position="92"/>
    </location>
</feature>
<dbReference type="STRING" id="571913.VV02_00515"/>
<dbReference type="GO" id="GO:0006508">
    <property type="term" value="P:proteolysis"/>
    <property type="evidence" value="ECO:0007669"/>
    <property type="project" value="UniProtKB-KW"/>
</dbReference>
<feature type="transmembrane region" description="Helical" evidence="6">
    <location>
        <begin position="45"/>
        <end position="67"/>
    </location>
</feature>
<dbReference type="InterPro" id="IPR001851">
    <property type="entry name" value="ABC_transp_permease"/>
</dbReference>
<dbReference type="GO" id="GO:0022857">
    <property type="term" value="F:transmembrane transporter activity"/>
    <property type="evidence" value="ECO:0007669"/>
    <property type="project" value="InterPro"/>
</dbReference>
<dbReference type="CDD" id="cd06579">
    <property type="entry name" value="TM_PBP1_transp_AraH_like"/>
    <property type="match status" value="1"/>
</dbReference>
<keyword evidence="8" id="KW-1185">Reference proteome</keyword>
<dbReference type="PATRIC" id="fig|571913.6.peg.102"/>
<evidence type="ECO:0000256" key="2">
    <source>
        <dbReference type="ARBA" id="ARBA00022475"/>
    </source>
</evidence>
<dbReference type="GO" id="GO:0008233">
    <property type="term" value="F:peptidase activity"/>
    <property type="evidence" value="ECO:0007669"/>
    <property type="project" value="UniProtKB-KW"/>
</dbReference>
<gene>
    <name evidence="7" type="ORF">VV02_00515</name>
</gene>
<keyword evidence="4 6" id="KW-1133">Transmembrane helix</keyword>
<keyword evidence="3 6" id="KW-0812">Transmembrane</keyword>
<keyword evidence="5 6" id="KW-0472">Membrane</keyword>
<sequence>MAARAVRALLTQRIVLLAALLVLVLVWMTLLDSGGYLTGAYDSDYLSAALVDAVPMCMLALAELVVIVSGRGGIDLSIGAIVSLAGMVFGFAYGRWGWSLLAAIVLTVLAGAALGAVNGLLVAYVRFPALIATLATYYAYKSLALVITDSKPISDTEVAELYSITRSVEIPVIGHDLPDVPLGVFTFLIPTVIVIWLLTARTTFGRRLFAIGTNDVAAEWSGLDVRKTRFTSYLLAGAIAGLVAVYISAQFASARPDAGTSGNGLALPAITIAVLGGVAITGGIGRVSGVVLATFLITWLNAGILLAFTGNDGTQYQLLALGVVLIFAALLNGVTQRRYGGSR</sequence>
<evidence type="ECO:0000256" key="3">
    <source>
        <dbReference type="ARBA" id="ARBA00022692"/>
    </source>
</evidence>
<evidence type="ECO:0000256" key="6">
    <source>
        <dbReference type="SAM" id="Phobius"/>
    </source>
</evidence>